<gene>
    <name evidence="1" type="ORF">M9458_002084</name>
</gene>
<dbReference type="AlphaFoldDB" id="A0ABD0S0E6"/>
<evidence type="ECO:0000313" key="1">
    <source>
        <dbReference type="EMBL" id="KAL0204066.1"/>
    </source>
</evidence>
<proteinExistence type="predicted"/>
<dbReference type="Proteomes" id="UP001529510">
    <property type="component" value="Unassembled WGS sequence"/>
</dbReference>
<name>A0ABD0S0E6_CIRMR</name>
<feature type="non-terminal residue" evidence="1">
    <location>
        <position position="72"/>
    </location>
</feature>
<protein>
    <submittedName>
        <fullName evidence="1">Uncharacterized protein</fullName>
    </submittedName>
</protein>
<keyword evidence="2" id="KW-1185">Reference proteome</keyword>
<organism evidence="1 2">
    <name type="scientific">Cirrhinus mrigala</name>
    <name type="common">Mrigala</name>
    <dbReference type="NCBI Taxonomy" id="683832"/>
    <lineage>
        <taxon>Eukaryota</taxon>
        <taxon>Metazoa</taxon>
        <taxon>Chordata</taxon>
        <taxon>Craniata</taxon>
        <taxon>Vertebrata</taxon>
        <taxon>Euteleostomi</taxon>
        <taxon>Actinopterygii</taxon>
        <taxon>Neopterygii</taxon>
        <taxon>Teleostei</taxon>
        <taxon>Ostariophysi</taxon>
        <taxon>Cypriniformes</taxon>
        <taxon>Cyprinidae</taxon>
        <taxon>Labeoninae</taxon>
        <taxon>Labeonini</taxon>
        <taxon>Cirrhinus</taxon>
    </lineage>
</organism>
<evidence type="ECO:0000313" key="2">
    <source>
        <dbReference type="Proteomes" id="UP001529510"/>
    </source>
</evidence>
<dbReference type="EMBL" id="JAMKFB020000001">
    <property type="protein sequence ID" value="KAL0204066.1"/>
    <property type="molecule type" value="Genomic_DNA"/>
</dbReference>
<reference evidence="1 2" key="1">
    <citation type="submission" date="2024-05" db="EMBL/GenBank/DDBJ databases">
        <title>Genome sequencing and assembly of Indian major carp, Cirrhinus mrigala (Hamilton, 1822).</title>
        <authorList>
            <person name="Mohindra V."/>
            <person name="Chowdhury L.M."/>
            <person name="Lal K."/>
            <person name="Jena J.K."/>
        </authorList>
    </citation>
    <scope>NUCLEOTIDE SEQUENCE [LARGE SCALE GENOMIC DNA]</scope>
    <source>
        <strain evidence="1">CM1030</strain>
        <tissue evidence="1">Blood</tissue>
    </source>
</reference>
<sequence>MKCRARLSSGDRSLPRACTLVSSWVQEGSVEGTSAAKMTSSRTRSPDVNRTCEMAAGQDAGPFNPQEVPWAK</sequence>
<accession>A0ABD0S0E6</accession>
<comment type="caution">
    <text evidence="1">The sequence shown here is derived from an EMBL/GenBank/DDBJ whole genome shotgun (WGS) entry which is preliminary data.</text>
</comment>